<evidence type="ECO:0000256" key="3">
    <source>
        <dbReference type="ARBA" id="ARBA00008562"/>
    </source>
</evidence>
<dbReference type="InterPro" id="IPR037099">
    <property type="entry name" value="Fum_R/Succ_DH_flav-like_C_sf"/>
</dbReference>
<evidence type="ECO:0000256" key="8">
    <source>
        <dbReference type="ARBA" id="ARBA00023002"/>
    </source>
</evidence>
<dbReference type="InterPro" id="IPR027477">
    <property type="entry name" value="Succ_DH/fumarate_Rdtase_cat_sf"/>
</dbReference>
<dbReference type="GO" id="GO:0009507">
    <property type="term" value="C:chloroplast"/>
    <property type="evidence" value="ECO:0007669"/>
    <property type="project" value="UniProtKB-SubCell"/>
</dbReference>
<evidence type="ECO:0000256" key="9">
    <source>
        <dbReference type="ARBA" id="ARBA00050942"/>
    </source>
</evidence>
<dbReference type="EMBL" id="GBEZ01005096">
    <property type="protein sequence ID" value="JAC80177.1"/>
    <property type="molecule type" value="Transcribed_RNA"/>
</dbReference>
<dbReference type="PANTHER" id="PTHR42716">
    <property type="entry name" value="L-ASPARTATE OXIDASE"/>
    <property type="match status" value="1"/>
</dbReference>
<dbReference type="SUPFAM" id="SSF51905">
    <property type="entry name" value="FAD/NAD(P)-binding domain"/>
    <property type="match status" value="1"/>
</dbReference>
<comment type="pathway">
    <text evidence="2 10">Cofactor biosynthesis; NAD(+) biosynthesis; iminoaspartate from L-aspartate (oxidase route): step 1/1.</text>
</comment>
<evidence type="ECO:0000259" key="13">
    <source>
        <dbReference type="Pfam" id="PF02910"/>
    </source>
</evidence>
<dbReference type="InterPro" id="IPR005288">
    <property type="entry name" value="NadB"/>
</dbReference>
<dbReference type="GO" id="GO:0009435">
    <property type="term" value="P:NAD+ biosynthetic process"/>
    <property type="evidence" value="ECO:0007669"/>
    <property type="project" value="UniProtKB-UniPathway"/>
</dbReference>
<proteinExistence type="inferred from homology"/>
<evidence type="ECO:0000259" key="12">
    <source>
        <dbReference type="Pfam" id="PF00890"/>
    </source>
</evidence>
<keyword evidence="5 10" id="KW-0285">Flavoprotein</keyword>
<dbReference type="InterPro" id="IPR015939">
    <property type="entry name" value="Fum_Rdtase/Succ_DH_flav-like_C"/>
</dbReference>
<dbReference type="EMBL" id="GBEZ01016718">
    <property type="protein sequence ID" value="JAC69558.1"/>
    <property type="molecule type" value="Transcribed_RNA"/>
</dbReference>
<comment type="function">
    <text evidence="10">Catalyzes the oxidation of L-aspartate to iminoaspartate.</text>
</comment>
<comment type="catalytic activity">
    <reaction evidence="9 10">
        <text>L-aspartate + O2 = iminosuccinate + H2O2</text>
        <dbReference type="Rhea" id="RHEA:25876"/>
        <dbReference type="ChEBI" id="CHEBI:15379"/>
        <dbReference type="ChEBI" id="CHEBI:16240"/>
        <dbReference type="ChEBI" id="CHEBI:29991"/>
        <dbReference type="ChEBI" id="CHEBI:77875"/>
        <dbReference type="EC" id="1.4.3.16"/>
    </reaction>
</comment>
<evidence type="ECO:0000256" key="5">
    <source>
        <dbReference type="ARBA" id="ARBA00022630"/>
    </source>
</evidence>
<dbReference type="Pfam" id="PF00890">
    <property type="entry name" value="FAD_binding_2"/>
    <property type="match status" value="1"/>
</dbReference>
<evidence type="ECO:0000256" key="6">
    <source>
        <dbReference type="ARBA" id="ARBA00022642"/>
    </source>
</evidence>
<keyword evidence="6 10" id="KW-0662">Pyridine nucleotide biosynthesis</keyword>
<dbReference type="UniPathway" id="UPA00253">
    <property type="reaction ID" value="UER00326"/>
</dbReference>
<dbReference type="PRINTS" id="PR00368">
    <property type="entry name" value="FADPNR"/>
</dbReference>
<sequence>MSSFYATRINGRSAPVGRLSGKTSASIVSSRRQLGTCGTRRRSNLVRKTAPRLVVLGAHSSWTGSNTDKRADAHLSYLDYDFVVVGSGIAGLTYANKVAEHGRVAVITKDEASEGCTQYAQGGICAVLDQHDSVDKHVRDTTVAGAYLNDPSVVEMVCSEGPERVLELIEFGAKFTLNGDGSLHLTREGGHSDRRIVHAADMTGAEIERALLETARRNPNIEFFEHHMVIDLVTDDVGGSDVCLGVDVLDQRDMSLMRFGAPVTLLASGGGGQVYPNTTNPHVATGDGIAMAHRARASIANMEFVQFHPTGLYTPGAGSRRFLISEAVRGEGGLLFNLDGHRFMPSYDDREELAPRDVVARSINTEMMRRGEPHVWLDISHKPSSMLESHFPNIARHCLGCGIDIRNDPIPVVPTQHYMCGGVQTGLRGETSLVGLFAAGEVACTGLHGANRLASNSLLEGLVLGHRAAQAGVLHAESMRSQCAEVLARSSREAAALRVPQPRHLSAVAEEWVQRKRKEVNRLLWEGAGIVRCAEGLESALDELAHVYVESKELMRSLPVSSELLELVNLATVGELIISSALMRRESRGLHYMSDFPSTSDGYMAPTVINQSLRKRYDLEPVHSKIESSGGIRQSVGLHAPANSAVMGRKPAKRHEMSLKSTPSDQEQM</sequence>
<dbReference type="InterPro" id="IPR036188">
    <property type="entry name" value="FAD/NAD-bd_sf"/>
</dbReference>
<evidence type="ECO:0000313" key="15">
    <source>
        <dbReference type="EMBL" id="JAC69558.1"/>
    </source>
</evidence>
<gene>
    <name evidence="14" type="primary">NADB</name>
    <name evidence="16" type="ORF">TSPGSL018_10880</name>
    <name evidence="14" type="ORF">TSPGSL018_12026</name>
    <name evidence="15" type="ORF">TSPGSL018_6091</name>
</gene>
<dbReference type="SUPFAM" id="SSF56425">
    <property type="entry name" value="Succinate dehydrogenase/fumarate reductase flavoprotein, catalytic domain"/>
    <property type="match status" value="1"/>
</dbReference>
<dbReference type="SUPFAM" id="SSF46977">
    <property type="entry name" value="Succinate dehydrogenase/fumarate reductase flavoprotein C-terminal domain"/>
    <property type="match status" value="1"/>
</dbReference>
<evidence type="ECO:0000256" key="7">
    <source>
        <dbReference type="ARBA" id="ARBA00022827"/>
    </source>
</evidence>
<keyword evidence="7 10" id="KW-0274">FAD</keyword>
<dbReference type="GO" id="GO:0008734">
    <property type="term" value="F:L-aspartate oxidase activity"/>
    <property type="evidence" value="ECO:0007669"/>
    <property type="project" value="UniProtKB-UniRule"/>
</dbReference>
<evidence type="ECO:0000313" key="14">
    <source>
        <dbReference type="EMBL" id="JAC67093.1"/>
    </source>
</evidence>
<dbReference type="Pfam" id="PF02910">
    <property type="entry name" value="Succ_DH_flav_C"/>
    <property type="match status" value="1"/>
</dbReference>
<evidence type="ECO:0000256" key="2">
    <source>
        <dbReference type="ARBA" id="ARBA00004950"/>
    </source>
</evidence>
<feature type="region of interest" description="Disordered" evidence="11">
    <location>
        <begin position="647"/>
        <end position="669"/>
    </location>
</feature>
<dbReference type="FunFam" id="3.90.700.10:FF:000002">
    <property type="entry name" value="L-aspartate oxidase"/>
    <property type="match status" value="1"/>
</dbReference>
<dbReference type="Gene3D" id="3.90.700.10">
    <property type="entry name" value="Succinate dehydrogenase/fumarate reductase flavoprotein, catalytic domain"/>
    <property type="match status" value="1"/>
</dbReference>
<dbReference type="InterPro" id="IPR003953">
    <property type="entry name" value="FAD-dep_OxRdtase_2_FAD-bd"/>
</dbReference>
<comment type="subcellular location">
    <subcellularLocation>
        <location evidence="10">Plastid</location>
        <location evidence="10">Chloroplast</location>
    </subcellularLocation>
</comment>
<comment type="similarity">
    <text evidence="3 10">Belongs to the FAD-dependent oxidoreductase 2 family. NadB subfamily.</text>
</comment>
<dbReference type="EMBL" id="GBEZ01019471">
    <property type="protein sequence ID" value="JAC67093.1"/>
    <property type="molecule type" value="Transcribed_RNA"/>
</dbReference>
<evidence type="ECO:0000256" key="1">
    <source>
        <dbReference type="ARBA" id="ARBA00001974"/>
    </source>
</evidence>
<dbReference type="AlphaFoldDB" id="A0A061R542"/>
<keyword evidence="8 10" id="KW-0560">Oxidoreductase</keyword>
<reference evidence="14" key="1">
    <citation type="submission" date="2014-05" db="EMBL/GenBank/DDBJ databases">
        <title>The transcriptome of the halophilic microalga Tetraselmis sp. GSL018 isolated from the Great Salt Lake, Utah.</title>
        <authorList>
            <person name="Jinkerson R.E."/>
            <person name="D'Adamo S."/>
            <person name="Posewitz M.C."/>
        </authorList>
    </citation>
    <scope>NUCLEOTIDE SEQUENCE</scope>
    <source>
        <strain evidence="14">GSL018</strain>
    </source>
</reference>
<feature type="domain" description="Fumarate reductase/succinate dehydrogenase flavoprotein-like C-terminal" evidence="13">
    <location>
        <begin position="517"/>
        <end position="625"/>
    </location>
</feature>
<name>A0A061R542_9CHLO</name>
<organism evidence="14">
    <name type="scientific">Tetraselmis sp. GSL018</name>
    <dbReference type="NCBI Taxonomy" id="582737"/>
    <lineage>
        <taxon>Eukaryota</taxon>
        <taxon>Viridiplantae</taxon>
        <taxon>Chlorophyta</taxon>
        <taxon>core chlorophytes</taxon>
        <taxon>Chlorodendrophyceae</taxon>
        <taxon>Chlorodendrales</taxon>
        <taxon>Chlorodendraceae</taxon>
        <taxon>Tetraselmis</taxon>
    </lineage>
</organism>
<feature type="compositionally biased region" description="Polar residues" evidence="11">
    <location>
        <begin position="659"/>
        <end position="669"/>
    </location>
</feature>
<dbReference type="Gene3D" id="1.20.58.100">
    <property type="entry name" value="Fumarate reductase/succinate dehydrogenase flavoprotein-like, C-terminal domain"/>
    <property type="match status" value="1"/>
</dbReference>
<dbReference type="PANTHER" id="PTHR42716:SF2">
    <property type="entry name" value="L-ASPARTATE OXIDASE, CHLOROPLASTIC"/>
    <property type="match status" value="1"/>
</dbReference>
<dbReference type="NCBIfam" id="TIGR00551">
    <property type="entry name" value="nadB"/>
    <property type="match status" value="1"/>
</dbReference>
<dbReference type="EC" id="1.4.3.16" evidence="4 10"/>
<feature type="domain" description="FAD-dependent oxidoreductase 2 FAD-binding" evidence="12">
    <location>
        <begin position="81"/>
        <end position="458"/>
    </location>
</feature>
<dbReference type="Gene3D" id="3.50.50.60">
    <property type="entry name" value="FAD/NAD(P)-binding domain"/>
    <property type="match status" value="1"/>
</dbReference>
<evidence type="ECO:0000256" key="4">
    <source>
        <dbReference type="ARBA" id="ARBA00012173"/>
    </source>
</evidence>
<evidence type="ECO:0000256" key="11">
    <source>
        <dbReference type="SAM" id="MobiDB-lite"/>
    </source>
</evidence>
<comment type="cofactor">
    <cofactor evidence="1 10">
        <name>FAD</name>
        <dbReference type="ChEBI" id="CHEBI:57692"/>
    </cofactor>
</comment>
<evidence type="ECO:0000313" key="16">
    <source>
        <dbReference type="EMBL" id="JAC80177.1"/>
    </source>
</evidence>
<accession>A0A061R542</accession>
<evidence type="ECO:0000256" key="10">
    <source>
        <dbReference type="RuleBase" id="RU362049"/>
    </source>
</evidence>
<protein>
    <recommendedName>
        <fullName evidence="4 10">L-aspartate oxidase</fullName>
        <ecNumber evidence="4 10">1.4.3.16</ecNumber>
    </recommendedName>
</protein>